<protein>
    <submittedName>
        <fullName evidence="1">Uncharacterized protein</fullName>
    </submittedName>
</protein>
<dbReference type="Proteomes" id="UP000805704">
    <property type="component" value="Chromosome 1"/>
</dbReference>
<sequence length="70" mass="8114">MWIGLSDSETEGTWKWVDGTPMNISYWSSGEPNGVPDREEDCGEILDLNTEKNWNDDSCNRKRSWICEKT</sequence>
<name>A0ACB7FKZ6_NIBAL</name>
<proteinExistence type="predicted"/>
<dbReference type="EMBL" id="CM024789">
    <property type="protein sequence ID" value="KAG8014935.1"/>
    <property type="molecule type" value="Genomic_DNA"/>
</dbReference>
<gene>
    <name evidence="1" type="ORF">GBF38_003672</name>
</gene>
<evidence type="ECO:0000313" key="1">
    <source>
        <dbReference type="EMBL" id="KAG8014935.1"/>
    </source>
</evidence>
<evidence type="ECO:0000313" key="2">
    <source>
        <dbReference type="Proteomes" id="UP000805704"/>
    </source>
</evidence>
<accession>A0ACB7FKZ6</accession>
<reference evidence="1" key="1">
    <citation type="submission" date="2020-04" db="EMBL/GenBank/DDBJ databases">
        <title>A chromosome-scale assembly and high-density genetic map of the yellow drum (Nibea albiflora) genome.</title>
        <authorList>
            <person name="Xu D."/>
            <person name="Zhang W."/>
            <person name="Chen R."/>
            <person name="Tan P."/>
            <person name="Wang L."/>
            <person name="Song H."/>
            <person name="Tian L."/>
            <person name="Zhu Q."/>
            <person name="Wang B."/>
        </authorList>
    </citation>
    <scope>NUCLEOTIDE SEQUENCE</scope>
    <source>
        <strain evidence="1">ZJHYS-2018</strain>
    </source>
</reference>
<comment type="caution">
    <text evidence="1">The sequence shown here is derived from an EMBL/GenBank/DDBJ whole genome shotgun (WGS) entry which is preliminary data.</text>
</comment>
<organism evidence="1 2">
    <name type="scientific">Nibea albiflora</name>
    <name type="common">Yellow drum</name>
    <name type="synonym">Corvina albiflora</name>
    <dbReference type="NCBI Taxonomy" id="240163"/>
    <lineage>
        <taxon>Eukaryota</taxon>
        <taxon>Metazoa</taxon>
        <taxon>Chordata</taxon>
        <taxon>Craniata</taxon>
        <taxon>Vertebrata</taxon>
        <taxon>Euteleostomi</taxon>
        <taxon>Actinopterygii</taxon>
        <taxon>Neopterygii</taxon>
        <taxon>Teleostei</taxon>
        <taxon>Neoteleostei</taxon>
        <taxon>Acanthomorphata</taxon>
        <taxon>Eupercaria</taxon>
        <taxon>Sciaenidae</taxon>
        <taxon>Nibea</taxon>
    </lineage>
</organism>
<keyword evidence="2" id="KW-1185">Reference proteome</keyword>